<dbReference type="EMBL" id="WJQU01003527">
    <property type="protein sequence ID" value="KAJ6624113.1"/>
    <property type="molecule type" value="Genomic_DNA"/>
</dbReference>
<dbReference type="AlphaFoldDB" id="A0A9Q0RU41"/>
<name>A0A9Q0RU41_9DIPT</name>
<proteinExistence type="predicted"/>
<keyword evidence="1" id="KW-0472">Membrane</keyword>
<dbReference type="PANTHER" id="PTHR11161">
    <property type="entry name" value="O-ACYLTRANSFERASE"/>
    <property type="match status" value="1"/>
</dbReference>
<evidence type="ECO:0000313" key="3">
    <source>
        <dbReference type="Proteomes" id="UP001151699"/>
    </source>
</evidence>
<keyword evidence="1" id="KW-1133">Transmembrane helix</keyword>
<dbReference type="InterPro" id="IPR052728">
    <property type="entry name" value="O2_lipid_transport_reg"/>
</dbReference>
<evidence type="ECO:0000313" key="2">
    <source>
        <dbReference type="EMBL" id="KAJ6624113.1"/>
    </source>
</evidence>
<evidence type="ECO:0008006" key="4">
    <source>
        <dbReference type="Google" id="ProtNLM"/>
    </source>
</evidence>
<feature type="transmembrane region" description="Helical" evidence="1">
    <location>
        <begin position="122"/>
        <end position="142"/>
    </location>
</feature>
<gene>
    <name evidence="2" type="ORF">Bhyg_17107</name>
</gene>
<protein>
    <recommendedName>
        <fullName evidence="4">Nose resistant-to-fluoxetine protein N-terminal domain-containing protein</fullName>
    </recommendedName>
</protein>
<keyword evidence="3" id="KW-1185">Reference proteome</keyword>
<dbReference type="PANTHER" id="PTHR11161:SF0">
    <property type="entry name" value="O-ACYLTRANSFERASE LIKE PROTEIN"/>
    <property type="match status" value="1"/>
</dbReference>
<evidence type="ECO:0000256" key="1">
    <source>
        <dbReference type="SAM" id="Phobius"/>
    </source>
</evidence>
<dbReference type="OrthoDB" id="7786210at2759"/>
<accession>A0A9Q0RU41</accession>
<reference evidence="2" key="1">
    <citation type="submission" date="2022-07" db="EMBL/GenBank/DDBJ databases">
        <authorList>
            <person name="Trinca V."/>
            <person name="Uliana J.V.C."/>
            <person name="Torres T.T."/>
            <person name="Ward R.J."/>
            <person name="Monesi N."/>
        </authorList>
    </citation>
    <scope>NUCLEOTIDE SEQUENCE</scope>
    <source>
        <strain evidence="2">HSMRA1968</strain>
        <tissue evidence="2">Whole embryos</tissue>
    </source>
</reference>
<dbReference type="Proteomes" id="UP001151699">
    <property type="component" value="Unassembled WGS sequence"/>
</dbReference>
<keyword evidence="1" id="KW-0812">Transmembrane</keyword>
<organism evidence="2 3">
    <name type="scientific">Pseudolycoriella hygida</name>
    <dbReference type="NCBI Taxonomy" id="35572"/>
    <lineage>
        <taxon>Eukaryota</taxon>
        <taxon>Metazoa</taxon>
        <taxon>Ecdysozoa</taxon>
        <taxon>Arthropoda</taxon>
        <taxon>Hexapoda</taxon>
        <taxon>Insecta</taxon>
        <taxon>Pterygota</taxon>
        <taxon>Neoptera</taxon>
        <taxon>Endopterygota</taxon>
        <taxon>Diptera</taxon>
        <taxon>Nematocera</taxon>
        <taxon>Sciaroidea</taxon>
        <taxon>Sciaridae</taxon>
        <taxon>Pseudolycoriella</taxon>
    </lineage>
</organism>
<comment type="caution">
    <text evidence="2">The sequence shown here is derived from an EMBL/GenBank/DDBJ whole genome shotgun (WGS) entry which is preliminary data.</text>
</comment>
<sequence length="338" mass="38312">MYAGKEIRQGSPAICRELNSEFLENYPFNTHVDVLNQSIIPFPVRIISATYQIVVENSPFPLNNIVTNACLPRSCTYHDLIQVMSYRLQIHNLRNGIFVTNGELLKLRIVDGTYEIHEDTCFYVLAILTAVILILSVVAWVFDLFSNVDESKENSIMSHHAQGYNTSPNHSLMTRSAIQQLTKLNNSEQPNCLTELKMDPLAESMTVNNINTNKHVNLVQVKKIKTQNSASATISLDIIAGKCDYVNHSCAASRKSNSTMRKILLAFSWRKNFMHFLNSNQLECNEIAAVCGVQVMCLFWIILVHTCTVLFYVSDIEFETIPKLFERNFEAVVPVVLN</sequence>